<dbReference type="KEGG" id="vgu:HYG85_11630"/>
<evidence type="ECO:0000256" key="3">
    <source>
        <dbReference type="ARBA" id="ARBA00022781"/>
    </source>
</evidence>
<keyword evidence="4 8" id="KW-0406">Ion transport</keyword>
<evidence type="ECO:0000313" key="9">
    <source>
        <dbReference type="EMBL" id="QUH29521.1"/>
    </source>
</evidence>
<dbReference type="GO" id="GO:0005886">
    <property type="term" value="C:plasma membrane"/>
    <property type="evidence" value="ECO:0007669"/>
    <property type="project" value="UniProtKB-SubCell"/>
</dbReference>
<keyword evidence="2 8" id="KW-0813">Transport</keyword>
<dbReference type="AlphaFoldDB" id="A0A8J8MAQ7"/>
<dbReference type="HAMAP" id="MF_01416">
    <property type="entry name" value="ATP_synth_delta_bact"/>
    <property type="match status" value="1"/>
</dbReference>
<protein>
    <recommendedName>
        <fullName evidence="8">ATP synthase subunit delta</fullName>
    </recommendedName>
    <alternativeName>
        <fullName evidence="8">ATP synthase F(1) sector subunit delta</fullName>
    </alternativeName>
    <alternativeName>
        <fullName evidence="8">F-type ATPase subunit delta</fullName>
        <shortName evidence="8">F-ATPase subunit delta</shortName>
    </alternativeName>
</protein>
<evidence type="ECO:0000256" key="5">
    <source>
        <dbReference type="ARBA" id="ARBA00023136"/>
    </source>
</evidence>
<evidence type="ECO:0000256" key="7">
    <source>
        <dbReference type="ARBA" id="ARBA00023310"/>
    </source>
</evidence>
<keyword evidence="3 8" id="KW-0375">Hydrogen ion transport</keyword>
<gene>
    <name evidence="8 9" type="primary">atpH</name>
    <name evidence="9" type="ORF">HYG85_11630</name>
</gene>
<keyword evidence="8" id="KW-1003">Cell membrane</keyword>
<evidence type="ECO:0000256" key="8">
    <source>
        <dbReference type="HAMAP-Rule" id="MF_01416"/>
    </source>
</evidence>
<dbReference type="PRINTS" id="PR00125">
    <property type="entry name" value="ATPASEDELTA"/>
</dbReference>
<comment type="function">
    <text evidence="8">F(1)F(0) ATP synthase produces ATP from ADP in the presence of a proton or sodium gradient. F-type ATPases consist of two structural domains, F(1) containing the extramembraneous catalytic core and F(0) containing the membrane proton channel, linked together by a central stalk and a peripheral stalk. During catalysis, ATP synthesis in the catalytic domain of F(1) is coupled via a rotary mechanism of the central stalk subunits to proton translocation.</text>
</comment>
<reference evidence="9 10" key="1">
    <citation type="submission" date="2020-07" db="EMBL/GenBank/DDBJ databases">
        <title>Vallitalea guaymasensis genome.</title>
        <authorList>
            <person name="Postec A."/>
        </authorList>
    </citation>
    <scope>NUCLEOTIDE SEQUENCE [LARGE SCALE GENOMIC DNA]</scope>
    <source>
        <strain evidence="9 10">Ra1766G1</strain>
    </source>
</reference>
<dbReference type="EMBL" id="CP058561">
    <property type="protein sequence ID" value="QUH29521.1"/>
    <property type="molecule type" value="Genomic_DNA"/>
</dbReference>
<name>A0A8J8MAQ7_9FIRM</name>
<evidence type="ECO:0000256" key="2">
    <source>
        <dbReference type="ARBA" id="ARBA00022448"/>
    </source>
</evidence>
<dbReference type="GO" id="GO:0045259">
    <property type="term" value="C:proton-transporting ATP synthase complex"/>
    <property type="evidence" value="ECO:0007669"/>
    <property type="project" value="UniProtKB-KW"/>
</dbReference>
<keyword evidence="7 8" id="KW-0066">ATP synthesis</keyword>
<keyword evidence="6 8" id="KW-0139">CF(1)</keyword>
<dbReference type="InterPro" id="IPR026015">
    <property type="entry name" value="ATP_synth_OSCP/delta_N_sf"/>
</dbReference>
<dbReference type="Gene3D" id="1.10.520.20">
    <property type="entry name" value="N-terminal domain of the delta subunit of the F1F0-ATP synthase"/>
    <property type="match status" value="1"/>
</dbReference>
<keyword evidence="5 8" id="KW-0472">Membrane</keyword>
<evidence type="ECO:0000256" key="6">
    <source>
        <dbReference type="ARBA" id="ARBA00023196"/>
    </source>
</evidence>
<comment type="function">
    <text evidence="8">This protein is part of the stalk that links CF(0) to CF(1). It either transmits conformational changes from CF(0) to CF(1) or is implicated in proton conduction.</text>
</comment>
<dbReference type="OrthoDB" id="9802471at2"/>
<sequence>MAELIAKRYGTALFELAVETNQVDLVEEQLKLIKEILLTEKDFMGVLNHPKVVVENKIAMVENTFDNKIIKEILGLLVIAIKKGRASDLLDIIEYCLDEIDSLKGNAKAYVSSAQELTDEQLESIKNKLEETTGKKIILITDVDETLIGGLMVRIGDRIIDNSIKGKIEAISKELYAIQLG</sequence>
<accession>A0A8J8MAQ7</accession>
<dbReference type="InterPro" id="IPR000711">
    <property type="entry name" value="ATPase_OSCP/dsu"/>
</dbReference>
<organism evidence="9 10">
    <name type="scientific">Vallitalea guaymasensis</name>
    <dbReference type="NCBI Taxonomy" id="1185412"/>
    <lineage>
        <taxon>Bacteria</taxon>
        <taxon>Bacillati</taxon>
        <taxon>Bacillota</taxon>
        <taxon>Clostridia</taxon>
        <taxon>Lachnospirales</taxon>
        <taxon>Vallitaleaceae</taxon>
        <taxon>Vallitalea</taxon>
    </lineage>
</organism>
<comment type="subcellular location">
    <subcellularLocation>
        <location evidence="8">Cell membrane</location>
        <topology evidence="8">Peripheral membrane protein</topology>
    </subcellularLocation>
    <subcellularLocation>
        <location evidence="1">Membrane</location>
    </subcellularLocation>
</comment>
<dbReference type="SUPFAM" id="SSF47928">
    <property type="entry name" value="N-terminal domain of the delta subunit of the F1F0-ATP synthase"/>
    <property type="match status" value="1"/>
</dbReference>
<evidence type="ECO:0000313" key="10">
    <source>
        <dbReference type="Proteomes" id="UP000677305"/>
    </source>
</evidence>
<comment type="similarity">
    <text evidence="8">Belongs to the ATPase delta chain family.</text>
</comment>
<dbReference type="GO" id="GO:0046933">
    <property type="term" value="F:proton-transporting ATP synthase activity, rotational mechanism"/>
    <property type="evidence" value="ECO:0007669"/>
    <property type="project" value="UniProtKB-UniRule"/>
</dbReference>
<dbReference type="PROSITE" id="PS00389">
    <property type="entry name" value="ATPASE_DELTA"/>
    <property type="match status" value="1"/>
</dbReference>
<evidence type="ECO:0000256" key="1">
    <source>
        <dbReference type="ARBA" id="ARBA00004370"/>
    </source>
</evidence>
<proteinExistence type="inferred from homology"/>
<evidence type="ECO:0000256" key="4">
    <source>
        <dbReference type="ARBA" id="ARBA00023065"/>
    </source>
</evidence>
<dbReference type="Proteomes" id="UP000677305">
    <property type="component" value="Chromosome"/>
</dbReference>
<dbReference type="NCBIfam" id="TIGR01145">
    <property type="entry name" value="ATP_synt_delta"/>
    <property type="match status" value="1"/>
</dbReference>
<dbReference type="PANTHER" id="PTHR11910">
    <property type="entry name" value="ATP SYNTHASE DELTA CHAIN"/>
    <property type="match status" value="1"/>
</dbReference>
<dbReference type="InterPro" id="IPR020781">
    <property type="entry name" value="ATPase_OSCP/d_CS"/>
</dbReference>
<dbReference type="Pfam" id="PF00213">
    <property type="entry name" value="OSCP"/>
    <property type="match status" value="1"/>
</dbReference>
<dbReference type="RefSeq" id="WP_113673127.1">
    <property type="nucleotide sequence ID" value="NZ_CAJXUH010000013.1"/>
</dbReference>
<keyword evidence="10" id="KW-1185">Reference proteome</keyword>